<reference evidence="1 2" key="1">
    <citation type="submission" date="2020-07" db="EMBL/GenBank/DDBJ databases">
        <title>Complete genome sequence of Mycolicibacterium litorale like strain isolated from cardiac implantable electronic device infection.</title>
        <authorList>
            <person name="Fukano H."/>
            <person name="Miyama H."/>
            <person name="Hoshino Y."/>
        </authorList>
    </citation>
    <scope>NUCLEOTIDE SEQUENCE [LARGE SCALE GENOMIC DNA]</scope>
    <source>
        <strain evidence="1 2">NIIDNTM18</strain>
    </source>
</reference>
<proteinExistence type="predicted"/>
<dbReference type="EMBL" id="AP023287">
    <property type="protein sequence ID" value="BCI55001.1"/>
    <property type="molecule type" value="Genomic_DNA"/>
</dbReference>
<dbReference type="RefSeq" id="WP_185292768.1">
    <property type="nucleotide sequence ID" value="NZ_AP023287.1"/>
</dbReference>
<evidence type="ECO:0000313" key="2">
    <source>
        <dbReference type="Proteomes" id="UP000515734"/>
    </source>
</evidence>
<accession>A0A6S6PBA0</accession>
<evidence type="ECO:0000313" key="1">
    <source>
        <dbReference type="EMBL" id="BCI55001.1"/>
    </source>
</evidence>
<protein>
    <submittedName>
        <fullName evidence="1">Uncharacterized protein</fullName>
    </submittedName>
</protein>
<organism evidence="1 2">
    <name type="scientific">Mycolicibacterium litorale</name>
    <dbReference type="NCBI Taxonomy" id="758802"/>
    <lineage>
        <taxon>Bacteria</taxon>
        <taxon>Bacillati</taxon>
        <taxon>Actinomycetota</taxon>
        <taxon>Actinomycetes</taxon>
        <taxon>Mycobacteriales</taxon>
        <taxon>Mycobacteriaceae</taxon>
        <taxon>Mycolicibacterium</taxon>
    </lineage>
</organism>
<dbReference type="Proteomes" id="UP000515734">
    <property type="component" value="Chromosome"/>
</dbReference>
<name>A0A6S6PBA0_9MYCO</name>
<sequence length="77" mass="9120">MSDEPIIAEIYESGIVRRSWRFRFISANNRKFGHNYNDWTEAREAIEKLVDPNVDVVLRLRHRNGDIWHLGKIRGGQ</sequence>
<dbReference type="AlphaFoldDB" id="A0A6S6PBA0"/>
<gene>
    <name evidence="1" type="ORF">NIIDNTM18_42790</name>
</gene>